<dbReference type="PANTHER" id="PTHR43045:SF7">
    <property type="entry name" value="MAJOR FACILITATOR SUPERFAMILY TRANSPORTER"/>
    <property type="match status" value="1"/>
</dbReference>
<feature type="transmembrane region" description="Helical" evidence="7">
    <location>
        <begin position="518"/>
        <end position="536"/>
    </location>
</feature>
<evidence type="ECO:0000259" key="8">
    <source>
        <dbReference type="PROSITE" id="PS50850"/>
    </source>
</evidence>
<proteinExistence type="predicted"/>
<keyword evidence="4 7" id="KW-0812">Transmembrane</keyword>
<organism evidence="9 10">
    <name type="scientific">Bradyrhizobium diazoefficiens</name>
    <dbReference type="NCBI Taxonomy" id="1355477"/>
    <lineage>
        <taxon>Bacteria</taxon>
        <taxon>Pseudomonadati</taxon>
        <taxon>Pseudomonadota</taxon>
        <taxon>Alphaproteobacteria</taxon>
        <taxon>Hyphomicrobiales</taxon>
        <taxon>Nitrobacteraceae</taxon>
        <taxon>Bradyrhizobium</taxon>
    </lineage>
</organism>
<evidence type="ECO:0000256" key="7">
    <source>
        <dbReference type="SAM" id="Phobius"/>
    </source>
</evidence>
<dbReference type="Gene3D" id="1.20.1250.20">
    <property type="entry name" value="MFS general substrate transporter like domains"/>
    <property type="match status" value="1"/>
</dbReference>
<evidence type="ECO:0000256" key="4">
    <source>
        <dbReference type="ARBA" id="ARBA00022692"/>
    </source>
</evidence>
<keyword evidence="6 7" id="KW-0472">Membrane</keyword>
<dbReference type="PROSITE" id="PS00217">
    <property type="entry name" value="SUGAR_TRANSPORT_2"/>
    <property type="match status" value="1"/>
</dbReference>
<feature type="transmembrane region" description="Helical" evidence="7">
    <location>
        <begin position="290"/>
        <end position="311"/>
    </location>
</feature>
<feature type="transmembrane region" description="Helical" evidence="7">
    <location>
        <begin position="124"/>
        <end position="150"/>
    </location>
</feature>
<dbReference type="Proteomes" id="UP000063308">
    <property type="component" value="Chromosome"/>
</dbReference>
<feature type="transmembrane region" description="Helical" evidence="7">
    <location>
        <begin position="249"/>
        <end position="270"/>
    </location>
</feature>
<comment type="subcellular location">
    <subcellularLocation>
        <location evidence="1">Cell membrane</location>
        <topology evidence="1">Multi-pass membrane protein</topology>
    </subcellularLocation>
</comment>
<evidence type="ECO:0000256" key="3">
    <source>
        <dbReference type="ARBA" id="ARBA00022475"/>
    </source>
</evidence>
<dbReference type="InterPro" id="IPR036259">
    <property type="entry name" value="MFS_trans_sf"/>
</dbReference>
<evidence type="ECO:0000256" key="6">
    <source>
        <dbReference type="ARBA" id="ARBA00023136"/>
    </source>
</evidence>
<feature type="transmembrane region" description="Helical" evidence="7">
    <location>
        <begin position="449"/>
        <end position="473"/>
    </location>
</feature>
<evidence type="ECO:0000256" key="5">
    <source>
        <dbReference type="ARBA" id="ARBA00022989"/>
    </source>
</evidence>
<dbReference type="InterPro" id="IPR005829">
    <property type="entry name" value="Sugar_transporter_CS"/>
</dbReference>
<accession>A0A0E4G0L0</accession>
<evidence type="ECO:0000313" key="10">
    <source>
        <dbReference type="Proteomes" id="UP000063308"/>
    </source>
</evidence>
<feature type="transmembrane region" description="Helical" evidence="7">
    <location>
        <begin position="24"/>
        <end position="49"/>
    </location>
</feature>
<dbReference type="InterPro" id="IPR005828">
    <property type="entry name" value="MFS_sugar_transport-like"/>
</dbReference>
<keyword evidence="5 7" id="KW-1133">Transmembrane helix</keyword>
<dbReference type="Pfam" id="PF00083">
    <property type="entry name" value="Sugar_tr"/>
    <property type="match status" value="1"/>
</dbReference>
<evidence type="ECO:0000256" key="1">
    <source>
        <dbReference type="ARBA" id="ARBA00004651"/>
    </source>
</evidence>
<protein>
    <submittedName>
        <fullName evidence="9">Major facilitator superfamily transporter</fullName>
    </submittedName>
</protein>
<name>A0A0E4G0L0_9BRAD</name>
<dbReference type="GO" id="GO:0022857">
    <property type="term" value="F:transmembrane transporter activity"/>
    <property type="evidence" value="ECO:0007669"/>
    <property type="project" value="InterPro"/>
</dbReference>
<feature type="domain" description="Major facilitator superfamily (MFS) profile" evidence="8">
    <location>
        <begin position="24"/>
        <end position="541"/>
    </location>
</feature>
<keyword evidence="2" id="KW-0813">Transport</keyword>
<feature type="transmembrane region" description="Helical" evidence="7">
    <location>
        <begin position="61"/>
        <end position="84"/>
    </location>
</feature>
<gene>
    <name evidence="9" type="ORF">NK6_7483</name>
</gene>
<feature type="transmembrane region" description="Helical" evidence="7">
    <location>
        <begin position="485"/>
        <end position="506"/>
    </location>
</feature>
<feature type="transmembrane region" description="Helical" evidence="7">
    <location>
        <begin position="96"/>
        <end position="118"/>
    </location>
</feature>
<dbReference type="EMBL" id="AP014685">
    <property type="protein sequence ID" value="BAR60634.1"/>
    <property type="molecule type" value="Genomic_DNA"/>
</dbReference>
<dbReference type="AlphaFoldDB" id="A0A0E4G0L0"/>
<dbReference type="SUPFAM" id="SSF103473">
    <property type="entry name" value="MFS general substrate transporter"/>
    <property type="match status" value="1"/>
</dbReference>
<reference evidence="9 10" key="1">
    <citation type="submission" date="2014-11" db="EMBL/GenBank/DDBJ databases">
        <title>Symbiosis island explosion on the genome of extra-slow-growing strains of soybean bradyrhizobia with massive insertion sequences.</title>
        <authorList>
            <person name="Iida T."/>
            <person name="Minamisawa K."/>
        </authorList>
    </citation>
    <scope>NUCLEOTIDE SEQUENCE [LARGE SCALE GENOMIC DNA]</scope>
    <source>
        <strain evidence="9 10">NK6</strain>
    </source>
</reference>
<dbReference type="PANTHER" id="PTHR43045">
    <property type="entry name" value="SHIKIMATE TRANSPORTER"/>
    <property type="match status" value="1"/>
</dbReference>
<sequence length="546" mass="58616">MTMDARATAVPADQNLTRSEERQVVLASTLGTVFEWYDFFIYGSLAVFMSSVLFPPDNPTAAVLASLGALAAGFVIRPIGAVVFGRIGDLVGRKYTFLITIVMMGGGTALIGFLPTYASVGHAAWISLVMLRLIQGLAVGGEYGGAVIYVAEHSRPDRRGLLTGWIQITSSVGLALSIAVIIGTQSVMSEADFKAWGWRAPFIISIAMLAFSIYVRAKLHESPVFTRLKAERRLSRSPVRDTFARWSSLRLVLIALFGVTAGMGSTYFTGQFYVMIFMQQIARIDLQTSYTLMAIGLVIGAPAFVFFGWLSDRVGRKWLMMTGLVLSALCYRPMFSSLLEAANPQLVAATRSAPVTVHADTTSEACRFGLAAALLSSHGDHGKPCVQAKKLLIGSGINFSYAAPVDGQAVAMTVNGKTIAGYDAAAYRKALSEAGYPAKADPAKVSSAYIVFLLVVMTVIVAMVYGPVGSFLVEVFPANIRYTALSFPYHIGAGIFGGFLPFFATYLSLAVGDVFAGLWYPVVICTVVAVIGSIMLPNRPQIETDH</sequence>
<dbReference type="CDD" id="cd17369">
    <property type="entry name" value="MFS_ShiA_like"/>
    <property type="match status" value="1"/>
</dbReference>
<keyword evidence="3" id="KW-1003">Cell membrane</keyword>
<dbReference type="PROSITE" id="PS50850">
    <property type="entry name" value="MFS"/>
    <property type="match status" value="1"/>
</dbReference>
<evidence type="ECO:0000313" key="9">
    <source>
        <dbReference type="EMBL" id="BAR60634.1"/>
    </source>
</evidence>
<evidence type="ECO:0000256" key="2">
    <source>
        <dbReference type="ARBA" id="ARBA00022448"/>
    </source>
</evidence>
<feature type="transmembrane region" description="Helical" evidence="7">
    <location>
        <begin position="196"/>
        <end position="215"/>
    </location>
</feature>
<dbReference type="GO" id="GO:0005886">
    <property type="term" value="C:plasma membrane"/>
    <property type="evidence" value="ECO:0007669"/>
    <property type="project" value="UniProtKB-SubCell"/>
</dbReference>
<dbReference type="InterPro" id="IPR020846">
    <property type="entry name" value="MFS_dom"/>
</dbReference>
<feature type="transmembrane region" description="Helical" evidence="7">
    <location>
        <begin position="162"/>
        <end position="184"/>
    </location>
</feature>